<evidence type="ECO:0008006" key="3">
    <source>
        <dbReference type="Google" id="ProtNLM"/>
    </source>
</evidence>
<sequence>MSWLITSAQTPQKFPFLLRTTGTPSSRVCFLRFPLSSCVGDAASPGNSNEKVNCEAATYAWLQENCPLVPIPKLYGFGLSTDPRVSAVARTRLADLDIGYVLIQTITSGEMLPESWDEKRDDVRLQQNLQRDLASIILSLASIRQPRIGSFRLDGKGYRHLDNRPLNLEAFDDRRLHQPNAVESRDDAWYQMSSLAAAEIVFPQLFQKKLVNGPFALCLTHLHRSNIFVDDNWNPPYWLSGKLVDEIEPAEDAPVHAKFLQRLRDEEQIQNHTRNAEPLSSTMQEAWIYGSFWVTLAVMDPVGFTSVFYDRILPEHFSFSPEELTKADYHFFARFWRRDISSIIDKKQHDRSEYSEEGLC</sequence>
<dbReference type="PANTHER" id="PTHR21310:SF37">
    <property type="entry name" value="AMINOGLYCOSIDE PHOSPHOTRANSFERASE DOMAIN-CONTAINING PROTEIN"/>
    <property type="match status" value="1"/>
</dbReference>
<name>A0A8E5HWJ3_USTVR</name>
<dbReference type="AlphaFoldDB" id="A0A8E5HWJ3"/>
<keyword evidence="2" id="KW-1185">Reference proteome</keyword>
<dbReference type="OrthoDB" id="3645574at2759"/>
<dbReference type="Proteomes" id="UP000027002">
    <property type="component" value="Chromosome 6"/>
</dbReference>
<dbReference type="PANTHER" id="PTHR21310">
    <property type="entry name" value="AMINOGLYCOSIDE PHOSPHOTRANSFERASE-RELATED-RELATED"/>
    <property type="match status" value="1"/>
</dbReference>
<gene>
    <name evidence="1" type="ORF">UV8b_07171</name>
</gene>
<accession>A0A8E5HWJ3</accession>
<dbReference type="KEGG" id="uvi:66067948"/>
<evidence type="ECO:0000313" key="1">
    <source>
        <dbReference type="EMBL" id="QUC22930.1"/>
    </source>
</evidence>
<dbReference type="EMBL" id="CP072758">
    <property type="protein sequence ID" value="QUC22930.1"/>
    <property type="molecule type" value="Genomic_DNA"/>
</dbReference>
<evidence type="ECO:0000313" key="2">
    <source>
        <dbReference type="Proteomes" id="UP000027002"/>
    </source>
</evidence>
<proteinExistence type="predicted"/>
<dbReference type="RefSeq" id="XP_043000603.1">
    <property type="nucleotide sequence ID" value="XM_043144668.1"/>
</dbReference>
<reference evidence="1" key="1">
    <citation type="submission" date="2020-03" db="EMBL/GenBank/DDBJ databases">
        <title>A mixture of massive structural variations and highly conserved coding sequences in Ustilaginoidea virens genome.</title>
        <authorList>
            <person name="Zhang K."/>
            <person name="Zhao Z."/>
            <person name="Zhang Z."/>
            <person name="Li Y."/>
            <person name="Hsiang T."/>
            <person name="Sun W."/>
        </authorList>
    </citation>
    <scope>NUCLEOTIDE SEQUENCE</scope>
    <source>
        <strain evidence="1">UV-8b</strain>
    </source>
</reference>
<organism evidence="1 2">
    <name type="scientific">Ustilaginoidea virens</name>
    <name type="common">Rice false smut fungus</name>
    <name type="synonym">Villosiclava virens</name>
    <dbReference type="NCBI Taxonomy" id="1159556"/>
    <lineage>
        <taxon>Eukaryota</taxon>
        <taxon>Fungi</taxon>
        <taxon>Dikarya</taxon>
        <taxon>Ascomycota</taxon>
        <taxon>Pezizomycotina</taxon>
        <taxon>Sordariomycetes</taxon>
        <taxon>Hypocreomycetidae</taxon>
        <taxon>Hypocreales</taxon>
        <taxon>Clavicipitaceae</taxon>
        <taxon>Ustilaginoidea</taxon>
    </lineage>
</organism>
<dbReference type="GeneID" id="66067948"/>
<protein>
    <recommendedName>
        <fullName evidence="3">Aminoglycoside phosphotransferase domain-containing protein</fullName>
    </recommendedName>
</protein>
<dbReference type="InterPro" id="IPR051678">
    <property type="entry name" value="AGP_Transferase"/>
</dbReference>